<dbReference type="InterPro" id="IPR006140">
    <property type="entry name" value="D-isomer_DH_NAD-bd"/>
</dbReference>
<dbReference type="GO" id="GO:0016491">
    <property type="term" value="F:oxidoreductase activity"/>
    <property type="evidence" value="ECO:0007669"/>
    <property type="project" value="UniProtKB-KW"/>
</dbReference>
<feature type="domain" description="FAD-binding PCMH-type" evidence="3">
    <location>
        <begin position="4"/>
        <end position="214"/>
    </location>
</feature>
<evidence type="ECO:0000256" key="2">
    <source>
        <dbReference type="ARBA" id="ARBA00023027"/>
    </source>
</evidence>
<sequence>MTEHTSRPVAVAPDTRPAMYERLCAAVDAAGADRVGVGDAEGLVWADPGNTDDFPAIVVDADRLEWIQLPYAGIEPFAQHLDERWAWTCGKGVYAPAVAETALAMALAGFKHLHGYSRADTWSAPVGRLLAGSRVTILGGGGIAECLLALLSPFGCDTTVIRRSDHPLAGADRTLTVDRLPDVLPSTDLLVVALALTGETRGIIDAAALDLLPDDAWIVNVARGGHIVTDDLVAALSDGRLGGAALDVTDPEPLPDGHPLWALPNCLVTPHIANTPEMGLDLLESFVEENVRRFCEGRALLAPVDVALGY</sequence>
<dbReference type="EMBL" id="UINC01007351">
    <property type="protein sequence ID" value="SVA32840.1"/>
    <property type="molecule type" value="Genomic_DNA"/>
</dbReference>
<dbReference type="Gene3D" id="3.40.50.720">
    <property type="entry name" value="NAD(P)-binding Rossmann-like Domain"/>
    <property type="match status" value="2"/>
</dbReference>
<keyword evidence="1" id="KW-0560">Oxidoreductase</keyword>
<dbReference type="InterPro" id="IPR029753">
    <property type="entry name" value="D-isomer_DH_CS"/>
</dbReference>
<dbReference type="GO" id="GO:0071949">
    <property type="term" value="F:FAD binding"/>
    <property type="evidence" value="ECO:0007669"/>
    <property type="project" value="InterPro"/>
</dbReference>
<keyword evidence="2" id="KW-0520">NAD</keyword>
<dbReference type="GO" id="GO:0051287">
    <property type="term" value="F:NAD binding"/>
    <property type="evidence" value="ECO:0007669"/>
    <property type="project" value="InterPro"/>
</dbReference>
<dbReference type="InterPro" id="IPR036291">
    <property type="entry name" value="NAD(P)-bd_dom_sf"/>
</dbReference>
<gene>
    <name evidence="4" type="ORF">METZ01_LOCUS85694</name>
</gene>
<dbReference type="PROSITE" id="PS00671">
    <property type="entry name" value="D_2_HYDROXYACID_DH_3"/>
    <property type="match status" value="1"/>
</dbReference>
<name>A0A381UXJ6_9ZZZZ</name>
<dbReference type="PANTHER" id="PTHR43333:SF1">
    <property type="entry name" value="D-ISOMER SPECIFIC 2-HYDROXYACID DEHYDROGENASE NAD-BINDING DOMAIN-CONTAINING PROTEIN"/>
    <property type="match status" value="1"/>
</dbReference>
<dbReference type="AlphaFoldDB" id="A0A381UXJ6"/>
<organism evidence="4">
    <name type="scientific">marine metagenome</name>
    <dbReference type="NCBI Taxonomy" id="408172"/>
    <lineage>
        <taxon>unclassified sequences</taxon>
        <taxon>metagenomes</taxon>
        <taxon>ecological metagenomes</taxon>
    </lineage>
</organism>
<dbReference type="PANTHER" id="PTHR43333">
    <property type="entry name" value="2-HACID_DH_C DOMAIN-CONTAINING PROTEIN"/>
    <property type="match status" value="1"/>
</dbReference>
<protein>
    <recommendedName>
        <fullName evidence="3">FAD-binding PCMH-type domain-containing protein</fullName>
    </recommendedName>
</protein>
<reference evidence="4" key="1">
    <citation type="submission" date="2018-05" db="EMBL/GenBank/DDBJ databases">
        <authorList>
            <person name="Lanie J.A."/>
            <person name="Ng W.-L."/>
            <person name="Kazmierczak K.M."/>
            <person name="Andrzejewski T.M."/>
            <person name="Davidsen T.M."/>
            <person name="Wayne K.J."/>
            <person name="Tettelin H."/>
            <person name="Glass J.I."/>
            <person name="Rusch D."/>
            <person name="Podicherti R."/>
            <person name="Tsui H.-C.T."/>
            <person name="Winkler M.E."/>
        </authorList>
    </citation>
    <scope>NUCLEOTIDE SEQUENCE</scope>
</reference>
<evidence type="ECO:0000313" key="4">
    <source>
        <dbReference type="EMBL" id="SVA32840.1"/>
    </source>
</evidence>
<evidence type="ECO:0000256" key="1">
    <source>
        <dbReference type="ARBA" id="ARBA00023002"/>
    </source>
</evidence>
<proteinExistence type="predicted"/>
<evidence type="ECO:0000259" key="3">
    <source>
        <dbReference type="PROSITE" id="PS51387"/>
    </source>
</evidence>
<dbReference type="PROSITE" id="PS51387">
    <property type="entry name" value="FAD_PCMH"/>
    <property type="match status" value="1"/>
</dbReference>
<dbReference type="InterPro" id="IPR016166">
    <property type="entry name" value="FAD-bd_PCMH"/>
</dbReference>
<accession>A0A381UXJ6</accession>
<dbReference type="Pfam" id="PF02826">
    <property type="entry name" value="2-Hacid_dh_C"/>
    <property type="match status" value="1"/>
</dbReference>
<dbReference type="CDD" id="cd12159">
    <property type="entry name" value="2-Hacid_dh_2"/>
    <property type="match status" value="1"/>
</dbReference>
<dbReference type="SUPFAM" id="SSF51735">
    <property type="entry name" value="NAD(P)-binding Rossmann-fold domains"/>
    <property type="match status" value="1"/>
</dbReference>